<dbReference type="AlphaFoldDB" id="A0AAN7M672"/>
<evidence type="ECO:0000313" key="1">
    <source>
        <dbReference type="EMBL" id="KAK4790746.1"/>
    </source>
</evidence>
<keyword evidence="2" id="KW-1185">Reference proteome</keyword>
<evidence type="ECO:0000313" key="2">
    <source>
        <dbReference type="Proteomes" id="UP001346149"/>
    </source>
</evidence>
<dbReference type="EMBL" id="JAXQNO010000010">
    <property type="protein sequence ID" value="KAK4790746.1"/>
    <property type="molecule type" value="Genomic_DNA"/>
</dbReference>
<accession>A0AAN7M672</accession>
<protein>
    <submittedName>
        <fullName evidence="1">Uncharacterized protein</fullName>
    </submittedName>
</protein>
<proteinExistence type="predicted"/>
<dbReference type="Proteomes" id="UP001346149">
    <property type="component" value="Unassembled WGS sequence"/>
</dbReference>
<reference evidence="1 2" key="1">
    <citation type="journal article" date="2023" name="Hortic Res">
        <title>Pangenome of water caltrop reveals structural variations and asymmetric subgenome divergence after allopolyploidization.</title>
        <authorList>
            <person name="Zhang X."/>
            <person name="Chen Y."/>
            <person name="Wang L."/>
            <person name="Yuan Y."/>
            <person name="Fang M."/>
            <person name="Shi L."/>
            <person name="Lu R."/>
            <person name="Comes H.P."/>
            <person name="Ma Y."/>
            <person name="Chen Y."/>
            <person name="Huang G."/>
            <person name="Zhou Y."/>
            <person name="Zheng Z."/>
            <person name="Qiu Y."/>
        </authorList>
    </citation>
    <scope>NUCLEOTIDE SEQUENCE [LARGE SCALE GENOMIC DNA]</scope>
    <source>
        <strain evidence="1">F231</strain>
    </source>
</reference>
<organism evidence="1 2">
    <name type="scientific">Trapa natans</name>
    <name type="common">Water chestnut</name>
    <dbReference type="NCBI Taxonomy" id="22666"/>
    <lineage>
        <taxon>Eukaryota</taxon>
        <taxon>Viridiplantae</taxon>
        <taxon>Streptophyta</taxon>
        <taxon>Embryophyta</taxon>
        <taxon>Tracheophyta</taxon>
        <taxon>Spermatophyta</taxon>
        <taxon>Magnoliopsida</taxon>
        <taxon>eudicotyledons</taxon>
        <taxon>Gunneridae</taxon>
        <taxon>Pentapetalae</taxon>
        <taxon>rosids</taxon>
        <taxon>malvids</taxon>
        <taxon>Myrtales</taxon>
        <taxon>Lythraceae</taxon>
        <taxon>Trapa</taxon>
    </lineage>
</organism>
<sequence length="109" mass="12438">MKQLHFKENEDLPARVTQGHSLISILEAEGIVLMAISSMFVKVLGIKSLMAKLEMFTTLLPSRLPIISRLHNLLSFRVTQKEALVPLKAIYNKLNERRNYSLLGIRGHR</sequence>
<gene>
    <name evidence="1" type="ORF">SAY86_018050</name>
</gene>
<comment type="caution">
    <text evidence="1">The sequence shown here is derived from an EMBL/GenBank/DDBJ whole genome shotgun (WGS) entry which is preliminary data.</text>
</comment>
<name>A0AAN7M672_TRANT</name>